<keyword evidence="1" id="KW-0472">Membrane</keyword>
<evidence type="ECO:0000256" key="1">
    <source>
        <dbReference type="SAM" id="Phobius"/>
    </source>
</evidence>
<dbReference type="STRING" id="888050.HMPREF9004_1158"/>
<dbReference type="Proteomes" id="UP000013015">
    <property type="component" value="Unassembled WGS sequence"/>
</dbReference>
<sequence length="243" mass="24929">MNNLQRLLDALEKTVARIEQFLAALQSIWNQAKAALGVAFVVLQYLVDIAIRALRAAAEIVLEKIREYLEQGFEIVQIFTAQGVWRDEVAAPFAQISADLTGLETKKGAWSGEAYDSYSSLTASQGEAASKLSTAASSIANSLVATGVGLIIFYAGVVGATVTVIVGLTAAGAATATGVGAPAGAAAAGLTALQWAAVVVSLIAASATLAGVQVSQINSIKSVTLFGGSSPFAGNKWPDGNRE</sequence>
<dbReference type="HOGENOM" id="CLU_1140667_0_0_11"/>
<gene>
    <name evidence="2" type="ORF">HMPREF9004_1158</name>
</gene>
<dbReference type="EMBL" id="AQHZ01000018">
    <property type="protein sequence ID" value="ENO18127.1"/>
    <property type="molecule type" value="Genomic_DNA"/>
</dbReference>
<comment type="caution">
    <text evidence="2">The sequence shown here is derived from an EMBL/GenBank/DDBJ whole genome shotgun (WGS) entry which is preliminary data.</text>
</comment>
<feature type="transmembrane region" description="Helical" evidence="1">
    <location>
        <begin position="143"/>
        <end position="172"/>
    </location>
</feature>
<dbReference type="eggNOG" id="ENOG5031IJD">
    <property type="taxonomic scope" value="Bacteria"/>
</dbReference>
<protein>
    <submittedName>
        <fullName evidence="2">Uncharacterized protein</fullName>
    </submittedName>
</protein>
<organism evidence="2 3">
    <name type="scientific">Schaalia cardiffensis F0333</name>
    <dbReference type="NCBI Taxonomy" id="888050"/>
    <lineage>
        <taxon>Bacteria</taxon>
        <taxon>Bacillati</taxon>
        <taxon>Actinomycetota</taxon>
        <taxon>Actinomycetes</taxon>
        <taxon>Actinomycetales</taxon>
        <taxon>Actinomycetaceae</taxon>
        <taxon>Schaalia</taxon>
    </lineage>
</organism>
<keyword evidence="1" id="KW-0812">Transmembrane</keyword>
<proteinExistence type="predicted"/>
<dbReference type="RefSeq" id="WP_005963294.1">
    <property type="nucleotide sequence ID" value="NZ_CP040505.1"/>
</dbReference>
<accession>N6X3W7</accession>
<reference evidence="2 3" key="1">
    <citation type="submission" date="2013-03" db="EMBL/GenBank/DDBJ databases">
        <title>Reference genome for the Human Microbiome Project.</title>
        <authorList>
            <person name="Aqrawi P."/>
            <person name="Ayvaz T."/>
            <person name="Bess C."/>
            <person name="Blankenburg K."/>
            <person name="Coyle M."/>
            <person name="Deng J."/>
            <person name="Forbes L."/>
            <person name="Fowler G."/>
            <person name="Francisco L."/>
            <person name="Fu Q."/>
            <person name="Gibbs R."/>
            <person name="Gross S."/>
            <person name="Gubbala S."/>
            <person name="Hale W."/>
            <person name="Hemphill L."/>
            <person name="Highlander S."/>
            <person name="Hirani K."/>
            <person name="Jackson L."/>
            <person name="Jakkamsetti A."/>
            <person name="Javaid M."/>
            <person name="Jayaseelan J.C."/>
            <person name="Jiang H."/>
            <person name="Joshi V."/>
            <person name="Korchina V."/>
            <person name="Kovar C."/>
            <person name="Lara F."/>
            <person name="Lee S."/>
            <person name="Liu Y."/>
            <person name="Mata R."/>
            <person name="Mathew T."/>
            <person name="Munidasa M."/>
            <person name="Muzny D."/>
            <person name="Nazareth L."/>
            <person name="Ngo R."/>
            <person name="Nguyen L."/>
            <person name="Nguyen N."/>
            <person name="Okwuonu G."/>
            <person name="Ongeri F."/>
            <person name="Palculict T."/>
            <person name="Patil S."/>
            <person name="Petrosino J."/>
            <person name="Pham C."/>
            <person name="Pham P."/>
            <person name="Pu L.-L."/>
            <person name="Qin X."/>
            <person name="Qu J."/>
            <person name="Reid J."/>
            <person name="Ross M."/>
            <person name="Ruth R."/>
            <person name="Saada N."/>
            <person name="San Lucas F."/>
            <person name="Santibanez J."/>
            <person name="Shang Y."/>
            <person name="Simmons D."/>
            <person name="Song X.-Z."/>
            <person name="Tang L.-Y."/>
            <person name="Thornton R."/>
            <person name="Warren J."/>
            <person name="Weissenberger G."/>
            <person name="Wilczek-Boney K."/>
            <person name="Worley K."/>
            <person name="Youmans B."/>
            <person name="Zhang J."/>
            <person name="Zhang L."/>
            <person name="Zhao Z."/>
            <person name="Zhou C."/>
            <person name="Zhu D."/>
            <person name="Zhu Y."/>
        </authorList>
    </citation>
    <scope>NUCLEOTIDE SEQUENCE [LARGE SCALE GENOMIC DNA]</scope>
    <source>
        <strain evidence="2 3">F0333</strain>
    </source>
</reference>
<evidence type="ECO:0000313" key="2">
    <source>
        <dbReference type="EMBL" id="ENO18127.1"/>
    </source>
</evidence>
<dbReference type="AlphaFoldDB" id="N6X3W7"/>
<evidence type="ECO:0000313" key="3">
    <source>
        <dbReference type="Proteomes" id="UP000013015"/>
    </source>
</evidence>
<feature type="transmembrane region" description="Helical" evidence="1">
    <location>
        <begin position="192"/>
        <end position="212"/>
    </location>
</feature>
<keyword evidence="3" id="KW-1185">Reference proteome</keyword>
<name>N6X3W7_9ACTO</name>
<keyword evidence="1" id="KW-1133">Transmembrane helix</keyword>
<dbReference type="PATRIC" id="fig|888050.3.peg.1098"/>